<dbReference type="AlphaFoldDB" id="A0A4V1N4F6"/>
<evidence type="ECO:0000313" key="3">
    <source>
        <dbReference type="Proteomes" id="UP000289805"/>
    </source>
</evidence>
<name>A0A4V1N4F6_9CELL</name>
<dbReference type="Proteomes" id="UP000289805">
    <property type="component" value="Unassembled WGS sequence"/>
</dbReference>
<organism evidence="2 3">
    <name type="scientific">Oerskovia turbata</name>
    <dbReference type="NCBI Taxonomy" id="1713"/>
    <lineage>
        <taxon>Bacteria</taxon>
        <taxon>Bacillati</taxon>
        <taxon>Actinomycetota</taxon>
        <taxon>Actinomycetes</taxon>
        <taxon>Micrococcales</taxon>
        <taxon>Cellulomonadaceae</taxon>
        <taxon>Oerskovia</taxon>
    </lineage>
</organism>
<evidence type="ECO:0000313" key="1">
    <source>
        <dbReference type="EMBL" id="RXR22045.1"/>
    </source>
</evidence>
<evidence type="ECO:0000313" key="4">
    <source>
        <dbReference type="Proteomes" id="UP000290517"/>
    </source>
</evidence>
<dbReference type="GO" id="GO:0003677">
    <property type="term" value="F:DNA binding"/>
    <property type="evidence" value="ECO:0007669"/>
    <property type="project" value="UniProtKB-KW"/>
</dbReference>
<gene>
    <name evidence="1" type="ORF">EQW73_16995</name>
    <name evidence="2" type="ORF">EQW78_15585</name>
</gene>
<dbReference type="Proteomes" id="UP000290517">
    <property type="component" value="Unassembled WGS sequence"/>
</dbReference>
<dbReference type="EMBL" id="SDJQ01000021">
    <property type="protein sequence ID" value="RXR31996.1"/>
    <property type="molecule type" value="Genomic_DNA"/>
</dbReference>
<keyword evidence="2" id="KW-0238">DNA-binding</keyword>
<accession>A0A4V1N4F6</accession>
<sequence length="220" mass="23927">MPEAAAELHVSPARVRQMIAAGQLDAERIAGRWIVDAGSLRRSPQRAGRPMSPRVAWALLLDPSPEDQWLGPDEAYRLRSRARRLRSANDSLALLRAWMANRAEVHHMQVQDAVALVADERVVPSGVSDPRSGTSAAGHAEGYVHADDLADVEADHLLVPAPRARANAVLRVSPILPPDPVPDLLLVADLADADSPREEARAWDLLRRWLASQASADPDS</sequence>
<protein>
    <submittedName>
        <fullName evidence="2">DNA-binding protein</fullName>
    </submittedName>
</protein>
<reference evidence="3 4" key="1">
    <citation type="submission" date="2019-01" db="EMBL/GenBank/DDBJ databases">
        <title>Oerskovia turbata Genome sequencing and assembly.</title>
        <authorList>
            <person name="Dou T."/>
        </authorList>
    </citation>
    <scope>NUCLEOTIDE SEQUENCE [LARGE SCALE GENOMIC DNA]</scope>
    <source>
        <strain evidence="2 3">JCM12123</strain>
        <strain evidence="1 4">JCM3160</strain>
    </source>
</reference>
<keyword evidence="4" id="KW-1185">Reference proteome</keyword>
<dbReference type="EMBL" id="SDJR01000014">
    <property type="protein sequence ID" value="RXR22045.1"/>
    <property type="molecule type" value="Genomic_DNA"/>
</dbReference>
<evidence type="ECO:0000313" key="2">
    <source>
        <dbReference type="EMBL" id="RXR31996.1"/>
    </source>
</evidence>
<proteinExistence type="predicted"/>
<dbReference type="RefSeq" id="WP_129429645.1">
    <property type="nucleotide sequence ID" value="NZ_JOFV01000015.1"/>
</dbReference>
<comment type="caution">
    <text evidence="2">The sequence shown here is derived from an EMBL/GenBank/DDBJ whole genome shotgun (WGS) entry which is preliminary data.</text>
</comment>
<dbReference type="OrthoDB" id="4463966at2"/>